<dbReference type="SUPFAM" id="SSF55961">
    <property type="entry name" value="Bet v1-like"/>
    <property type="match status" value="2"/>
</dbReference>
<proteinExistence type="predicted"/>
<accession>A0A4Z0NUW8</accession>
<dbReference type="InterPro" id="IPR019587">
    <property type="entry name" value="Polyketide_cyclase/dehydratase"/>
</dbReference>
<dbReference type="RefSeq" id="WP_135413715.1">
    <property type="nucleotide sequence ID" value="NZ_SRLB01000004.1"/>
</dbReference>
<evidence type="ECO:0000313" key="2">
    <source>
        <dbReference type="Proteomes" id="UP000297535"/>
    </source>
</evidence>
<dbReference type="Gene3D" id="3.30.530.20">
    <property type="match status" value="2"/>
</dbReference>
<gene>
    <name evidence="1" type="ORF">EU555_05770</name>
</gene>
<sequence>MARAYASTIIAAPVETVWSLIRDFNGLPSWVPGITDSRIEDGLDADVVGCVRAFRLGDGTLVRERLLSLDDHRYSFSYNFETPAFPVTEYLARVTLIPVTNGDSTFAEWEATFDERPEDAGRYAGIIADGVFKAGWDALKAKIARERPGMPAGAARWQGLPPHKVFCSSVIPAPVEAVWATIRDFAGMAAWHEDITRMHMLGGVRPDKVSGVRDFLFGEGHLNEELIQLCDRTRSYTYRITKSPMPWLHYVSGPRLRPVTDAGHTFGTWFGDWTASPADDLVLIPQVHHGVYQKAFDTVAARLARAPAGSA</sequence>
<dbReference type="InterPro" id="IPR023393">
    <property type="entry name" value="START-like_dom_sf"/>
</dbReference>
<evidence type="ECO:0000313" key="1">
    <source>
        <dbReference type="EMBL" id="TGE01111.1"/>
    </source>
</evidence>
<dbReference type="Proteomes" id="UP000297535">
    <property type="component" value="Unassembled WGS sequence"/>
</dbReference>
<dbReference type="Pfam" id="PF10604">
    <property type="entry name" value="Polyketide_cyc2"/>
    <property type="match status" value="2"/>
</dbReference>
<keyword evidence="2" id="KW-1185">Reference proteome</keyword>
<dbReference type="PANTHER" id="PTHR39332">
    <property type="entry name" value="BLL4707 PROTEIN"/>
    <property type="match status" value="1"/>
</dbReference>
<protein>
    <submittedName>
        <fullName evidence="1">SRPBCC family protein</fullName>
    </submittedName>
</protein>
<name>A0A4Z0NUW8_9HYPH</name>
<reference evidence="1 2" key="1">
    <citation type="submission" date="2019-04" db="EMBL/GenBank/DDBJ databases">
        <authorList>
            <person name="Feng G."/>
            <person name="Zhu H."/>
        </authorList>
    </citation>
    <scope>NUCLEOTIDE SEQUENCE [LARGE SCALE GENOMIC DNA]</scope>
    <source>
        <strain evidence="1 2">6HR-1</strain>
    </source>
</reference>
<comment type="caution">
    <text evidence="1">The sequence shown here is derived from an EMBL/GenBank/DDBJ whole genome shotgun (WGS) entry which is preliminary data.</text>
</comment>
<dbReference type="EMBL" id="SRLB01000004">
    <property type="protein sequence ID" value="TGE01111.1"/>
    <property type="molecule type" value="Genomic_DNA"/>
</dbReference>
<dbReference type="AlphaFoldDB" id="A0A4Z0NUW8"/>
<dbReference type="PANTHER" id="PTHR39332:SF7">
    <property type="entry name" value="SRPBCC FAMILY PROTEIN"/>
    <property type="match status" value="1"/>
</dbReference>
<dbReference type="OrthoDB" id="1364128at2"/>
<organism evidence="1 2">
    <name type="scientific">Methylobacterium nonmethylotrophicum</name>
    <dbReference type="NCBI Taxonomy" id="1141884"/>
    <lineage>
        <taxon>Bacteria</taxon>
        <taxon>Pseudomonadati</taxon>
        <taxon>Pseudomonadota</taxon>
        <taxon>Alphaproteobacteria</taxon>
        <taxon>Hyphomicrobiales</taxon>
        <taxon>Methylobacteriaceae</taxon>
        <taxon>Methylobacterium</taxon>
    </lineage>
</organism>
<dbReference type="CDD" id="cd07821">
    <property type="entry name" value="PYR_PYL_RCAR_like"/>
    <property type="match status" value="2"/>
</dbReference>